<dbReference type="PANTHER" id="PTHR42978">
    <property type="entry name" value="QUORUM-QUENCHING LACTONASE YTNP-RELATED-RELATED"/>
    <property type="match status" value="1"/>
</dbReference>
<evidence type="ECO:0000313" key="7">
    <source>
        <dbReference type="Proteomes" id="UP000036867"/>
    </source>
</evidence>
<protein>
    <recommendedName>
        <fullName evidence="5">Metallo-beta-lactamase domain-containing protein</fullName>
    </recommendedName>
</protein>
<comment type="caution">
    <text evidence="6">The sequence shown here is derived from an EMBL/GenBank/DDBJ whole genome shotgun (WGS) entry which is preliminary data.</text>
</comment>
<dbReference type="GO" id="GO:0046872">
    <property type="term" value="F:metal ion binding"/>
    <property type="evidence" value="ECO:0007669"/>
    <property type="project" value="UniProtKB-KW"/>
</dbReference>
<dbReference type="AlphaFoldDB" id="A0A0M0LP74"/>
<proteinExistence type="inferred from homology"/>
<keyword evidence="4" id="KW-0862">Zinc</keyword>
<dbReference type="STRING" id="263475.AMD00_08930"/>
<dbReference type="SUPFAM" id="SSF56281">
    <property type="entry name" value="Metallo-hydrolase/oxidoreductase"/>
    <property type="match status" value="1"/>
</dbReference>
<keyword evidence="2" id="KW-0479">Metal-binding</keyword>
<dbReference type="GO" id="GO:0016787">
    <property type="term" value="F:hydrolase activity"/>
    <property type="evidence" value="ECO:0007669"/>
    <property type="project" value="UniProtKB-KW"/>
</dbReference>
<evidence type="ECO:0000256" key="3">
    <source>
        <dbReference type="ARBA" id="ARBA00022801"/>
    </source>
</evidence>
<keyword evidence="7" id="KW-1185">Reference proteome</keyword>
<dbReference type="EMBL" id="LILB01000001">
    <property type="protein sequence ID" value="KOO52498.1"/>
    <property type="molecule type" value="Genomic_DNA"/>
</dbReference>
<evidence type="ECO:0000259" key="5">
    <source>
        <dbReference type="SMART" id="SM00849"/>
    </source>
</evidence>
<feature type="domain" description="Metallo-beta-lactamase" evidence="5">
    <location>
        <begin position="50"/>
        <end position="257"/>
    </location>
</feature>
<accession>A0A0M0LP74</accession>
<evidence type="ECO:0000256" key="2">
    <source>
        <dbReference type="ARBA" id="ARBA00022723"/>
    </source>
</evidence>
<dbReference type="PATRIC" id="fig|263475.3.peg.2246"/>
<dbReference type="InterPro" id="IPR001279">
    <property type="entry name" value="Metallo-B-lactamas"/>
</dbReference>
<dbReference type="InterPro" id="IPR051013">
    <property type="entry name" value="MBL_superfamily_lactonases"/>
</dbReference>
<dbReference type="GeneID" id="301136230"/>
<dbReference type="PANTHER" id="PTHR42978:SF6">
    <property type="entry name" value="QUORUM-QUENCHING LACTONASE YTNP-RELATED"/>
    <property type="match status" value="1"/>
</dbReference>
<gene>
    <name evidence="6" type="ORF">AMD00_08930</name>
</gene>
<sequence>MDQFKFHDMTLTWLKGGTTFLDGGAMFGVVPKPLWSRKYPVNENNQIELPTDPILIQYQGKNMLVDTGVGNNKFTEKQLRNFGVTEQSFIDDGLVEMGLLSEDIDYILMTHLHFDHACGLTKWEQDKLVPTFPNAKIFVSQVEWDEMREPNIRSANTYWKENWEPVQHLVAPFTDKLDVLPGIEMVHTGGHSNGHSIIKLTQNGETILHMADIMPTHAHQNPLWVLAYDDYPMTSVFAKEKLMKEALEKGYWFSFYHDAYYRLIKWNETGKEVIGELKRTREEMKEETVLKG</sequence>
<dbReference type="Proteomes" id="UP000036867">
    <property type="component" value="Unassembled WGS sequence"/>
</dbReference>
<comment type="similarity">
    <text evidence="1">Belongs to the metallo-beta-lactamase superfamily.</text>
</comment>
<organism evidence="6 7">
    <name type="scientific">Viridibacillus arvi</name>
    <dbReference type="NCBI Taxonomy" id="263475"/>
    <lineage>
        <taxon>Bacteria</taxon>
        <taxon>Bacillati</taxon>
        <taxon>Bacillota</taxon>
        <taxon>Bacilli</taxon>
        <taxon>Bacillales</taxon>
        <taxon>Caryophanaceae</taxon>
        <taxon>Viridibacillus</taxon>
    </lineage>
</organism>
<evidence type="ECO:0000256" key="4">
    <source>
        <dbReference type="ARBA" id="ARBA00022833"/>
    </source>
</evidence>
<dbReference type="InterPro" id="IPR036866">
    <property type="entry name" value="RibonucZ/Hydroxyglut_hydro"/>
</dbReference>
<dbReference type="RefSeq" id="WP_053416660.1">
    <property type="nucleotide sequence ID" value="NZ_LILB01000001.1"/>
</dbReference>
<dbReference type="SMART" id="SM00849">
    <property type="entry name" value="Lactamase_B"/>
    <property type="match status" value="1"/>
</dbReference>
<name>A0A0M0LP74_9BACL</name>
<dbReference type="CDD" id="cd07728">
    <property type="entry name" value="YtnP-like_MBL-fold"/>
    <property type="match status" value="1"/>
</dbReference>
<reference evidence="7" key="1">
    <citation type="submission" date="2015-08" db="EMBL/GenBank/DDBJ databases">
        <title>Fjat-10028 dsm 16317.</title>
        <authorList>
            <person name="Liu B."/>
            <person name="Wang J."/>
            <person name="Zhu Y."/>
            <person name="Liu G."/>
            <person name="Chen Q."/>
            <person name="Chen Z."/>
            <person name="Lan J."/>
            <person name="Che J."/>
            <person name="Ge C."/>
            <person name="Shi H."/>
            <person name="Pan Z."/>
            <person name="Liu X."/>
        </authorList>
    </citation>
    <scope>NUCLEOTIDE SEQUENCE [LARGE SCALE GENOMIC DNA]</scope>
    <source>
        <strain evidence="7">DSM 16317</strain>
    </source>
</reference>
<dbReference type="Gene3D" id="3.60.15.10">
    <property type="entry name" value="Ribonuclease Z/Hydroxyacylglutathione hydrolase-like"/>
    <property type="match status" value="1"/>
</dbReference>
<keyword evidence="3" id="KW-0378">Hydrolase</keyword>
<evidence type="ECO:0000256" key="1">
    <source>
        <dbReference type="ARBA" id="ARBA00007749"/>
    </source>
</evidence>
<evidence type="ECO:0000313" key="6">
    <source>
        <dbReference type="EMBL" id="KOO52498.1"/>
    </source>
</evidence>
<dbReference type="Pfam" id="PF00753">
    <property type="entry name" value="Lactamase_B"/>
    <property type="match status" value="1"/>
</dbReference>
<dbReference type="OrthoDB" id="9802897at2"/>